<evidence type="ECO:0000256" key="7">
    <source>
        <dbReference type="ARBA" id="ARBA00023136"/>
    </source>
</evidence>
<feature type="transmembrane region" description="Helical" evidence="9">
    <location>
        <begin position="225"/>
        <end position="249"/>
    </location>
</feature>
<dbReference type="NCBIfam" id="TIGR00410">
    <property type="entry name" value="lacE"/>
    <property type="match status" value="1"/>
</dbReference>
<dbReference type="PROSITE" id="PS51105">
    <property type="entry name" value="PTS_EIIC_TYPE_3"/>
    <property type="match status" value="1"/>
</dbReference>
<accession>A0A4Z0JII3</accession>
<feature type="transmembrane region" description="Helical" evidence="9">
    <location>
        <begin position="292"/>
        <end position="314"/>
    </location>
</feature>
<evidence type="ECO:0000256" key="3">
    <source>
        <dbReference type="ARBA" id="ARBA00022475"/>
    </source>
</evidence>
<dbReference type="GO" id="GO:0009401">
    <property type="term" value="P:phosphoenolpyruvate-dependent sugar phosphotransferase system"/>
    <property type="evidence" value="ECO:0007669"/>
    <property type="project" value="InterPro"/>
</dbReference>
<dbReference type="GO" id="GO:0008982">
    <property type="term" value="F:protein-N(PI)-phosphohistidine-sugar phosphotransferase activity"/>
    <property type="evidence" value="ECO:0007669"/>
    <property type="project" value="UniProtKB-UniRule"/>
</dbReference>
<keyword evidence="7 8" id="KW-0472">Membrane</keyword>
<feature type="transmembrane region" description="Helical" evidence="9">
    <location>
        <begin position="33"/>
        <end position="54"/>
    </location>
</feature>
<organism evidence="11 12">
    <name type="scientific">Companilactobacillus suantsaicola</name>
    <dbReference type="NCBI Taxonomy" id="2487723"/>
    <lineage>
        <taxon>Bacteria</taxon>
        <taxon>Bacillati</taxon>
        <taxon>Bacillota</taxon>
        <taxon>Bacilli</taxon>
        <taxon>Lactobacillales</taxon>
        <taxon>Lactobacillaceae</taxon>
        <taxon>Companilactobacillus</taxon>
    </lineage>
</organism>
<feature type="domain" description="PTS EIIC type-3" evidence="10">
    <location>
        <begin position="9"/>
        <end position="421"/>
    </location>
</feature>
<keyword evidence="12" id="KW-1185">Reference proteome</keyword>
<feature type="transmembrane region" description="Helical" evidence="9">
    <location>
        <begin position="142"/>
        <end position="165"/>
    </location>
</feature>
<dbReference type="Proteomes" id="UP000298021">
    <property type="component" value="Unassembled WGS sequence"/>
</dbReference>
<feature type="transmembrane region" description="Helical" evidence="9">
    <location>
        <begin position="185"/>
        <end position="213"/>
    </location>
</feature>
<keyword evidence="4 8" id="KW-0762">Sugar transport</keyword>
<feature type="transmembrane region" description="Helical" evidence="9">
    <location>
        <begin position="75"/>
        <end position="99"/>
    </location>
</feature>
<dbReference type="InterPro" id="IPR004501">
    <property type="entry name" value="PTS_EIIC_3"/>
</dbReference>
<evidence type="ECO:0000313" key="11">
    <source>
        <dbReference type="EMBL" id="TGD22652.1"/>
    </source>
</evidence>
<dbReference type="OrthoDB" id="6198205at2"/>
<evidence type="ECO:0000256" key="9">
    <source>
        <dbReference type="SAM" id="Phobius"/>
    </source>
</evidence>
<keyword evidence="2 8" id="KW-0813">Transport</keyword>
<protein>
    <recommendedName>
        <fullName evidence="8">Permease IIC component</fullName>
    </recommendedName>
</protein>
<dbReference type="GO" id="GO:0005886">
    <property type="term" value="C:plasma membrane"/>
    <property type="evidence" value="ECO:0007669"/>
    <property type="project" value="UniProtKB-SubCell"/>
</dbReference>
<dbReference type="PIRSF" id="PIRSF006351">
    <property type="entry name" value="PTS_EIIC-Cellobiose"/>
    <property type="match status" value="1"/>
</dbReference>
<keyword evidence="3 8" id="KW-1003">Cell membrane</keyword>
<reference evidence="11 12" key="1">
    <citation type="submission" date="2018-10" db="EMBL/GenBank/DDBJ databases">
        <title>Lactobacillus sp. R7 and Lactobacillus sp. R19 isolated from fermented mustard green product of Taiwan.</title>
        <authorList>
            <person name="Lin S.-T."/>
        </authorList>
    </citation>
    <scope>NUCLEOTIDE SEQUENCE [LARGE SCALE GENOMIC DNA]</scope>
    <source>
        <strain evidence="11 12">BCRC 81127</strain>
    </source>
</reference>
<evidence type="ECO:0000256" key="1">
    <source>
        <dbReference type="ARBA" id="ARBA00004651"/>
    </source>
</evidence>
<dbReference type="PANTHER" id="PTHR33989:SF11">
    <property type="entry name" value="LICHENAN PERMEASE IIC COMPONENT"/>
    <property type="match status" value="1"/>
</dbReference>
<feature type="transmembrane region" description="Helical" evidence="9">
    <location>
        <begin position="391"/>
        <end position="419"/>
    </location>
</feature>
<dbReference type="InterPro" id="IPR051088">
    <property type="entry name" value="PTS_Sugar-EIIC/EIIB"/>
</dbReference>
<feature type="transmembrane region" description="Helical" evidence="9">
    <location>
        <begin position="111"/>
        <end position="130"/>
    </location>
</feature>
<evidence type="ECO:0000256" key="4">
    <source>
        <dbReference type="ARBA" id="ARBA00022597"/>
    </source>
</evidence>
<feature type="transmembrane region" description="Helical" evidence="9">
    <location>
        <begin position="346"/>
        <end position="371"/>
    </location>
</feature>
<keyword evidence="5 9" id="KW-0812">Transmembrane</keyword>
<evidence type="ECO:0000256" key="8">
    <source>
        <dbReference type="PIRNR" id="PIRNR006351"/>
    </source>
</evidence>
<name>A0A4Z0JII3_9LACO</name>
<evidence type="ECO:0000256" key="6">
    <source>
        <dbReference type="ARBA" id="ARBA00022989"/>
    </source>
</evidence>
<dbReference type="RefSeq" id="WP_135373363.1">
    <property type="nucleotide sequence ID" value="NZ_RKLY01000020.1"/>
</dbReference>
<evidence type="ECO:0000256" key="5">
    <source>
        <dbReference type="ARBA" id="ARBA00022692"/>
    </source>
</evidence>
<dbReference type="PANTHER" id="PTHR33989">
    <property type="match status" value="1"/>
</dbReference>
<evidence type="ECO:0000313" key="12">
    <source>
        <dbReference type="Proteomes" id="UP000298021"/>
    </source>
</evidence>
<proteinExistence type="predicted"/>
<dbReference type="GO" id="GO:1901264">
    <property type="term" value="P:carbohydrate derivative transport"/>
    <property type="evidence" value="ECO:0007669"/>
    <property type="project" value="TreeGrafter"/>
</dbReference>
<dbReference type="EMBL" id="RKLY01000020">
    <property type="protein sequence ID" value="TGD22652.1"/>
    <property type="molecule type" value="Genomic_DNA"/>
</dbReference>
<evidence type="ECO:0000256" key="2">
    <source>
        <dbReference type="ARBA" id="ARBA00022448"/>
    </source>
</evidence>
<gene>
    <name evidence="11" type="ORF">EGT49_08400</name>
</gene>
<dbReference type="AlphaFoldDB" id="A0A4Z0JII3"/>
<dbReference type="InterPro" id="IPR003352">
    <property type="entry name" value="PTS_EIIC"/>
</dbReference>
<evidence type="ECO:0000259" key="10">
    <source>
        <dbReference type="PROSITE" id="PS51105"/>
    </source>
</evidence>
<sequence>MKGGFNEFLNKKILPYANKLAANRALTAIRDGVGLAVTLIIIGSIPLIISALPIDNWAETLQGISLPYFGNLSNLLNGMTDMTFGIMVIPTVFGIAYSYTKSCIQDELKSIGSGFVALGAFLTITPVIVTKDGLAGIDLTYLGSKGLIVAIVLGLISAKIFSWFISHNVEIKMPESVPPAISKTFSALIPGVVIVFMWIIIALIIGMLGFDNIHEVILEVLEKPLSFLGGTLAGTLIAVGLNSLVWAIGVHGTVINSAMGPIWLMNSDANRLALQQGEELPHIVTNSFIANFTYMGGSGATACLVLALFILIFMKKGSAESKTLTSVATAPAVFNINEPIMFGYPVVFNVAILIPFIIVPMIFATTTYFSMKLGIVAKPTGTVLNWTMPPIISGYLATNSISGSILQIVNLIIGTLIYLPFVSSINNKQLLAEK</sequence>
<comment type="function">
    <text evidence="8">The phosphoenolpyruvate-dependent sugar phosphotransferase system (PTS), a major carbohydrate active -transport system, catalyzes the phosphorylation of incoming sugar substrates concomitant with their translocation across the cell membrane.</text>
</comment>
<comment type="subcellular location">
    <subcellularLocation>
        <location evidence="1">Cell membrane</location>
        <topology evidence="1">Multi-pass membrane protein</topology>
    </subcellularLocation>
</comment>
<keyword evidence="6 9" id="KW-1133">Transmembrane helix</keyword>
<dbReference type="InterPro" id="IPR004796">
    <property type="entry name" value="PTS_IIC_cello"/>
</dbReference>
<comment type="caution">
    <text evidence="11">The sequence shown here is derived from an EMBL/GenBank/DDBJ whole genome shotgun (WGS) entry which is preliminary data.</text>
</comment>
<dbReference type="Pfam" id="PF02378">
    <property type="entry name" value="PTS_EIIC"/>
    <property type="match status" value="1"/>
</dbReference>